<dbReference type="Gene3D" id="3.40.1280.10">
    <property type="match status" value="1"/>
</dbReference>
<dbReference type="CDD" id="cd18084">
    <property type="entry name" value="RsmE-like"/>
    <property type="match status" value="1"/>
</dbReference>
<evidence type="ECO:0000256" key="7">
    <source>
        <dbReference type="ARBA" id="ARBA00022691"/>
    </source>
</evidence>
<comment type="subcellular location">
    <subcellularLocation>
        <location evidence="1 10">Cytoplasm</location>
    </subcellularLocation>
</comment>
<evidence type="ECO:0000313" key="13">
    <source>
        <dbReference type="EMBL" id="AEA42528.1"/>
    </source>
</evidence>
<evidence type="ECO:0000256" key="6">
    <source>
        <dbReference type="ARBA" id="ARBA00022679"/>
    </source>
</evidence>
<proteinExistence type="inferred from homology"/>
<evidence type="ECO:0000256" key="2">
    <source>
        <dbReference type="ARBA" id="ARBA00005528"/>
    </source>
</evidence>
<dbReference type="GO" id="GO:0005737">
    <property type="term" value="C:cytoplasm"/>
    <property type="evidence" value="ECO:0007669"/>
    <property type="project" value="UniProtKB-SubCell"/>
</dbReference>
<evidence type="ECO:0000256" key="5">
    <source>
        <dbReference type="ARBA" id="ARBA00022603"/>
    </source>
</evidence>
<dbReference type="Pfam" id="PF20260">
    <property type="entry name" value="PUA_4"/>
    <property type="match status" value="1"/>
</dbReference>
<feature type="domain" description="Ribosomal RNA small subunit methyltransferase E methyltransferase" evidence="11">
    <location>
        <begin position="77"/>
        <end position="220"/>
    </location>
</feature>
<dbReference type="InterPro" id="IPR046887">
    <property type="entry name" value="RsmE_PUA-like"/>
</dbReference>
<reference evidence="14" key="2">
    <citation type="submission" date="2011-02" db="EMBL/GenBank/DDBJ databases">
        <title>The complete genome of Fluviicola taffensis DSM 16823.</title>
        <authorList>
            <consortium name="US DOE Joint Genome Institute (JGI-PGF)"/>
            <person name="Lucas S."/>
            <person name="Copeland A."/>
            <person name="Lapidus A."/>
            <person name="Bruce D."/>
            <person name="Goodwin L."/>
            <person name="Pitluck S."/>
            <person name="Kyrpides N."/>
            <person name="Mavromatis K."/>
            <person name="Ivanova N."/>
            <person name="Mikhailova N."/>
            <person name="Pagani I."/>
            <person name="Chertkov O."/>
            <person name="Detter J.C."/>
            <person name="Han C."/>
            <person name="Tapia R."/>
            <person name="Land M."/>
            <person name="Hauser L."/>
            <person name="Markowitz V."/>
            <person name="Cheng J.-F."/>
            <person name="Hugenholtz P."/>
            <person name="Woyke T."/>
            <person name="Wu D."/>
            <person name="Tindall B."/>
            <person name="Pomrenke H.G."/>
            <person name="Brambilla E."/>
            <person name="Klenk H.-P."/>
            <person name="Eisen J.A."/>
        </authorList>
    </citation>
    <scope>NUCLEOTIDE SEQUENCE [LARGE SCALE GENOMIC DNA]</scope>
    <source>
        <strain evidence="14">DSM 16823 / RW262 / RW262</strain>
    </source>
</reference>
<evidence type="ECO:0000259" key="11">
    <source>
        <dbReference type="Pfam" id="PF04452"/>
    </source>
</evidence>
<dbReference type="STRING" id="755732.Fluta_0523"/>
<evidence type="ECO:0000256" key="10">
    <source>
        <dbReference type="PIRNR" id="PIRNR015601"/>
    </source>
</evidence>
<evidence type="ECO:0000256" key="9">
    <source>
        <dbReference type="ARBA" id="ARBA00047944"/>
    </source>
</evidence>
<keyword evidence="5 10" id="KW-0489">Methyltransferase</keyword>
<dbReference type="InterPro" id="IPR046886">
    <property type="entry name" value="RsmE_MTase_dom"/>
</dbReference>
<dbReference type="InterPro" id="IPR029028">
    <property type="entry name" value="Alpha/beta_knot_MTases"/>
</dbReference>
<dbReference type="InterPro" id="IPR006700">
    <property type="entry name" value="RsmE"/>
</dbReference>
<dbReference type="KEGG" id="fte:Fluta_0523"/>
<dbReference type="HOGENOM" id="CLU_067442_4_1_10"/>
<reference evidence="13 14" key="1">
    <citation type="journal article" date="2011" name="Stand. Genomic Sci.">
        <title>Complete genome sequence of the gliding freshwater bacterium Fluviicola taffensis type strain (RW262).</title>
        <authorList>
            <person name="Woyke T."/>
            <person name="Chertkov O."/>
            <person name="Lapidus A."/>
            <person name="Nolan M."/>
            <person name="Lucas S."/>
            <person name="Del Rio T.G."/>
            <person name="Tice H."/>
            <person name="Cheng J.F."/>
            <person name="Tapia R."/>
            <person name="Han C."/>
            <person name="Goodwin L."/>
            <person name="Pitluck S."/>
            <person name="Liolios K."/>
            <person name="Pagani I."/>
            <person name="Ivanova N."/>
            <person name="Huntemann M."/>
            <person name="Mavromatis K."/>
            <person name="Mikhailova N."/>
            <person name="Pati A."/>
            <person name="Chen A."/>
            <person name="Palaniappan K."/>
            <person name="Land M."/>
            <person name="Hauser L."/>
            <person name="Brambilla E.M."/>
            <person name="Rohde M."/>
            <person name="Mwirichia R."/>
            <person name="Sikorski J."/>
            <person name="Tindall B.J."/>
            <person name="Goker M."/>
            <person name="Bristow J."/>
            <person name="Eisen J.A."/>
            <person name="Markowitz V."/>
            <person name="Hugenholtz P."/>
            <person name="Klenk H.P."/>
            <person name="Kyrpides N.C."/>
        </authorList>
    </citation>
    <scope>NUCLEOTIDE SEQUENCE [LARGE SCALE GENOMIC DNA]</scope>
    <source>
        <strain evidence="14">DSM 16823 / RW262 / RW262</strain>
    </source>
</reference>
<keyword evidence="14" id="KW-1185">Reference proteome</keyword>
<dbReference type="SUPFAM" id="SSF75217">
    <property type="entry name" value="alpha/beta knot"/>
    <property type="match status" value="1"/>
</dbReference>
<evidence type="ECO:0000256" key="1">
    <source>
        <dbReference type="ARBA" id="ARBA00004496"/>
    </source>
</evidence>
<keyword evidence="6 10" id="KW-0808">Transferase</keyword>
<sequence length="226" mass="25364">MRRFFLVEIPNSETFFLPEEESKHIIRVLRYVNGDQFLLLNGLGLIVTAEVTDAHPKKCAVKVVSKEQKTRDGSGFHLGIAPTKNLDRMEWMVEKIVEIGATKLTFLNCERSERVQLKLDRLQRVAISAMKQAQHDFLLEIEELQSFSDFVAKNPNGGLAHCMNGSKQSVKELKFPSRILIGPEGDFSEAELELALKHGYEAVHLGESRLRTETAGMVASVLAINS</sequence>
<comment type="function">
    <text evidence="8 10">Specifically methylates the N3 position of the uracil ring of uridine 1498 (m3U1498) in 16S rRNA. Acts on the fully assembled 30S ribosomal subunit.</text>
</comment>
<accession>F2IFS0</accession>
<dbReference type="PANTHER" id="PTHR30027">
    <property type="entry name" value="RIBOSOMAL RNA SMALL SUBUNIT METHYLTRANSFERASE E"/>
    <property type="match status" value="1"/>
</dbReference>
<keyword evidence="4 10" id="KW-0698">rRNA processing</keyword>
<dbReference type="EC" id="2.1.1.193" evidence="10"/>
<dbReference type="Gene3D" id="2.40.240.20">
    <property type="entry name" value="Hypothetical PUA domain-like, domain 1"/>
    <property type="match status" value="1"/>
</dbReference>
<dbReference type="SUPFAM" id="SSF88697">
    <property type="entry name" value="PUA domain-like"/>
    <property type="match status" value="1"/>
</dbReference>
<dbReference type="Proteomes" id="UP000007463">
    <property type="component" value="Chromosome"/>
</dbReference>
<comment type="catalytic activity">
    <reaction evidence="9 10">
        <text>uridine(1498) in 16S rRNA + S-adenosyl-L-methionine = N(3)-methyluridine(1498) in 16S rRNA + S-adenosyl-L-homocysteine + H(+)</text>
        <dbReference type="Rhea" id="RHEA:42920"/>
        <dbReference type="Rhea" id="RHEA-COMP:10283"/>
        <dbReference type="Rhea" id="RHEA-COMP:10284"/>
        <dbReference type="ChEBI" id="CHEBI:15378"/>
        <dbReference type="ChEBI" id="CHEBI:57856"/>
        <dbReference type="ChEBI" id="CHEBI:59789"/>
        <dbReference type="ChEBI" id="CHEBI:65315"/>
        <dbReference type="ChEBI" id="CHEBI:74502"/>
        <dbReference type="EC" id="2.1.1.193"/>
    </reaction>
</comment>
<keyword evidence="3 10" id="KW-0963">Cytoplasm</keyword>
<name>F2IFS0_FLUTR</name>
<evidence type="ECO:0000256" key="3">
    <source>
        <dbReference type="ARBA" id="ARBA00022490"/>
    </source>
</evidence>
<dbReference type="PIRSF" id="PIRSF015601">
    <property type="entry name" value="MTase_slr0722"/>
    <property type="match status" value="1"/>
</dbReference>
<dbReference type="PANTHER" id="PTHR30027:SF3">
    <property type="entry name" value="16S RRNA (URACIL(1498)-N(3))-METHYLTRANSFERASE"/>
    <property type="match status" value="1"/>
</dbReference>
<evidence type="ECO:0000256" key="4">
    <source>
        <dbReference type="ARBA" id="ARBA00022552"/>
    </source>
</evidence>
<keyword evidence="7 10" id="KW-0949">S-adenosyl-L-methionine</keyword>
<evidence type="ECO:0000256" key="8">
    <source>
        <dbReference type="ARBA" id="ARBA00025699"/>
    </source>
</evidence>
<dbReference type="OrthoDB" id="9815641at2"/>
<dbReference type="EMBL" id="CP002542">
    <property type="protein sequence ID" value="AEA42528.1"/>
    <property type="molecule type" value="Genomic_DNA"/>
</dbReference>
<dbReference type="GO" id="GO:0070042">
    <property type="term" value="F:rRNA (uridine-N3-)-methyltransferase activity"/>
    <property type="evidence" value="ECO:0007669"/>
    <property type="project" value="TreeGrafter"/>
</dbReference>
<gene>
    <name evidence="13" type="ordered locus">Fluta_0523</name>
</gene>
<dbReference type="eggNOG" id="COG1385">
    <property type="taxonomic scope" value="Bacteria"/>
</dbReference>
<evidence type="ECO:0000313" key="14">
    <source>
        <dbReference type="Proteomes" id="UP000007463"/>
    </source>
</evidence>
<evidence type="ECO:0000259" key="12">
    <source>
        <dbReference type="Pfam" id="PF20260"/>
    </source>
</evidence>
<dbReference type="InterPro" id="IPR015947">
    <property type="entry name" value="PUA-like_sf"/>
</dbReference>
<dbReference type="GO" id="GO:0070475">
    <property type="term" value="P:rRNA base methylation"/>
    <property type="evidence" value="ECO:0007669"/>
    <property type="project" value="TreeGrafter"/>
</dbReference>
<protein>
    <recommendedName>
        <fullName evidence="10">Ribosomal RNA small subunit methyltransferase E</fullName>
        <ecNumber evidence="10">2.1.1.193</ecNumber>
    </recommendedName>
</protein>
<organism evidence="13 14">
    <name type="scientific">Fluviicola taffensis (strain DSM 16823 / NCIMB 13979 / RW262)</name>
    <dbReference type="NCBI Taxonomy" id="755732"/>
    <lineage>
        <taxon>Bacteria</taxon>
        <taxon>Pseudomonadati</taxon>
        <taxon>Bacteroidota</taxon>
        <taxon>Flavobacteriia</taxon>
        <taxon>Flavobacteriales</taxon>
        <taxon>Crocinitomicaceae</taxon>
        <taxon>Fluviicola</taxon>
    </lineage>
</organism>
<dbReference type="NCBIfam" id="TIGR00046">
    <property type="entry name" value="RsmE family RNA methyltransferase"/>
    <property type="match status" value="1"/>
</dbReference>
<dbReference type="InterPro" id="IPR029026">
    <property type="entry name" value="tRNA_m1G_MTases_N"/>
</dbReference>
<feature type="domain" description="Ribosomal RNA small subunit methyltransferase E PUA-like" evidence="12">
    <location>
        <begin position="17"/>
        <end position="63"/>
    </location>
</feature>
<dbReference type="AlphaFoldDB" id="F2IFS0"/>
<dbReference type="Pfam" id="PF04452">
    <property type="entry name" value="Methyltrans_RNA"/>
    <property type="match status" value="1"/>
</dbReference>
<comment type="similarity">
    <text evidence="2 10">Belongs to the RNA methyltransferase RsmE family.</text>
</comment>
<dbReference type="RefSeq" id="WP_013685302.1">
    <property type="nucleotide sequence ID" value="NC_015321.1"/>
</dbReference>